<sequence>MSERVGIAILGAGIFAKEAHLPAIQAAGDKVVLRAVYSRSEGSAGTFAAFAQSTLNIDVPFYHDGGDPTKSLDSLLAREDIAAVIVVLPINTQPEIIVKALKAGKHVLSEKPVARDVASALKLIKTYEEEYKPKGLIWRVAENFEVEPGYLFAKKVIADGEIGKLQYFNLSLVAFVDESSKWYQTPWRTKPEYQGGFLLDGGVHFTALLRTILPSPITEVSAFASLNKAILAPHDTINAILRCADGTHGIWELSFGSPSSTRGALNATSITGTEGWIQIGNTQKDGKTHIKVDVHKGDETKTTVLPSCGVEKELEHFLELLGGRDEGFGEPRSVLKDVAFIEAALNSEGNLIKL</sequence>
<dbReference type="STRING" id="930990.A0A067LV16"/>
<dbReference type="EMBL" id="KL198118">
    <property type="protein sequence ID" value="KDQ06959.1"/>
    <property type="molecule type" value="Genomic_DNA"/>
</dbReference>
<evidence type="ECO:0000256" key="1">
    <source>
        <dbReference type="ARBA" id="ARBA00010928"/>
    </source>
</evidence>
<accession>A0A067LV16</accession>
<dbReference type="Proteomes" id="UP000027195">
    <property type="component" value="Unassembled WGS sequence"/>
</dbReference>
<dbReference type="Pfam" id="PF22725">
    <property type="entry name" value="GFO_IDH_MocA_C3"/>
    <property type="match status" value="1"/>
</dbReference>
<dbReference type="Gene3D" id="3.40.50.720">
    <property type="entry name" value="NAD(P)-binding Rossmann-like Domain"/>
    <property type="match status" value="1"/>
</dbReference>
<dbReference type="InParanoid" id="A0A067LV16"/>
<evidence type="ECO:0000313" key="4">
    <source>
        <dbReference type="EMBL" id="KDQ06959.1"/>
    </source>
</evidence>
<dbReference type="SUPFAM" id="SSF51735">
    <property type="entry name" value="NAD(P)-binding Rossmann-fold domains"/>
    <property type="match status" value="1"/>
</dbReference>
<dbReference type="Pfam" id="PF01408">
    <property type="entry name" value="GFO_IDH_MocA"/>
    <property type="match status" value="1"/>
</dbReference>
<feature type="domain" description="GFO/IDH/MocA-like oxidoreductase" evidence="3">
    <location>
        <begin position="151"/>
        <end position="277"/>
    </location>
</feature>
<dbReference type="Gene3D" id="3.30.360.10">
    <property type="entry name" value="Dihydrodipicolinate Reductase, domain 2"/>
    <property type="match status" value="1"/>
</dbReference>
<evidence type="ECO:0000259" key="2">
    <source>
        <dbReference type="Pfam" id="PF01408"/>
    </source>
</evidence>
<protein>
    <recommendedName>
        <fullName evidence="6">Gfo/Idh/MocA-like oxidoreductase N-terminal domain-containing protein</fullName>
    </recommendedName>
</protein>
<evidence type="ECO:0000313" key="5">
    <source>
        <dbReference type="Proteomes" id="UP000027195"/>
    </source>
</evidence>
<dbReference type="GO" id="GO:0005737">
    <property type="term" value="C:cytoplasm"/>
    <property type="evidence" value="ECO:0007669"/>
    <property type="project" value="TreeGrafter"/>
</dbReference>
<keyword evidence="5" id="KW-1185">Reference proteome</keyword>
<evidence type="ECO:0008006" key="6">
    <source>
        <dbReference type="Google" id="ProtNLM"/>
    </source>
</evidence>
<proteinExistence type="inferred from homology"/>
<reference evidence="5" key="1">
    <citation type="journal article" date="2014" name="Proc. Natl. Acad. Sci. U.S.A.">
        <title>Extensive sampling of basidiomycete genomes demonstrates inadequacy of the white-rot/brown-rot paradigm for wood decay fungi.</title>
        <authorList>
            <person name="Riley R."/>
            <person name="Salamov A.A."/>
            <person name="Brown D.W."/>
            <person name="Nagy L.G."/>
            <person name="Floudas D."/>
            <person name="Held B.W."/>
            <person name="Levasseur A."/>
            <person name="Lombard V."/>
            <person name="Morin E."/>
            <person name="Otillar R."/>
            <person name="Lindquist E.A."/>
            <person name="Sun H."/>
            <person name="LaButti K.M."/>
            <person name="Schmutz J."/>
            <person name="Jabbour D."/>
            <person name="Luo H."/>
            <person name="Baker S.E."/>
            <person name="Pisabarro A.G."/>
            <person name="Walton J.D."/>
            <person name="Blanchette R.A."/>
            <person name="Henrissat B."/>
            <person name="Martin F."/>
            <person name="Cullen D."/>
            <person name="Hibbett D.S."/>
            <person name="Grigoriev I.V."/>
        </authorList>
    </citation>
    <scope>NUCLEOTIDE SEQUENCE [LARGE SCALE GENOMIC DNA]</scope>
    <source>
        <strain evidence="5">FD-172 SS1</strain>
    </source>
</reference>
<dbReference type="OrthoDB" id="64915at2759"/>
<evidence type="ECO:0000259" key="3">
    <source>
        <dbReference type="Pfam" id="PF22725"/>
    </source>
</evidence>
<dbReference type="InterPro" id="IPR055170">
    <property type="entry name" value="GFO_IDH_MocA-like_dom"/>
</dbReference>
<dbReference type="GO" id="GO:0016491">
    <property type="term" value="F:oxidoreductase activity"/>
    <property type="evidence" value="ECO:0007669"/>
    <property type="project" value="TreeGrafter"/>
</dbReference>
<dbReference type="InterPro" id="IPR000683">
    <property type="entry name" value="Gfo/Idh/MocA-like_OxRdtase_N"/>
</dbReference>
<gene>
    <name evidence="4" type="ORF">BOTBODRAFT_60302</name>
</gene>
<feature type="domain" description="Gfo/Idh/MocA-like oxidoreductase N-terminal" evidence="2">
    <location>
        <begin position="6"/>
        <end position="130"/>
    </location>
</feature>
<dbReference type="SUPFAM" id="SSF55347">
    <property type="entry name" value="Glyceraldehyde-3-phosphate dehydrogenase-like, C-terminal domain"/>
    <property type="match status" value="1"/>
</dbReference>
<organism evidence="4 5">
    <name type="scientific">Botryobasidium botryosum (strain FD-172 SS1)</name>
    <dbReference type="NCBI Taxonomy" id="930990"/>
    <lineage>
        <taxon>Eukaryota</taxon>
        <taxon>Fungi</taxon>
        <taxon>Dikarya</taxon>
        <taxon>Basidiomycota</taxon>
        <taxon>Agaricomycotina</taxon>
        <taxon>Agaricomycetes</taxon>
        <taxon>Cantharellales</taxon>
        <taxon>Botryobasidiaceae</taxon>
        <taxon>Botryobasidium</taxon>
    </lineage>
</organism>
<name>A0A067LV16_BOTB1</name>
<comment type="similarity">
    <text evidence="1">Belongs to the Gfo/Idh/MocA family.</text>
</comment>
<dbReference type="GO" id="GO:0006740">
    <property type="term" value="P:NADPH regeneration"/>
    <property type="evidence" value="ECO:0007669"/>
    <property type="project" value="TreeGrafter"/>
</dbReference>
<dbReference type="InterPro" id="IPR036291">
    <property type="entry name" value="NAD(P)-bd_dom_sf"/>
</dbReference>
<dbReference type="PANTHER" id="PTHR42840">
    <property type="entry name" value="NAD(P)-BINDING ROSSMANN-FOLD SUPERFAMILY PROTEIN-RELATED"/>
    <property type="match status" value="1"/>
</dbReference>
<dbReference type="AlphaFoldDB" id="A0A067LV16"/>
<dbReference type="PANTHER" id="PTHR42840:SF5">
    <property type="entry name" value="NAD(P)-BINDING ROSSMANN-FOLD SUPERFAMILY PROTEIN"/>
    <property type="match status" value="1"/>
</dbReference>
<dbReference type="HOGENOM" id="CLU_023194_3_1_1"/>
<dbReference type="GO" id="GO:0000166">
    <property type="term" value="F:nucleotide binding"/>
    <property type="evidence" value="ECO:0007669"/>
    <property type="project" value="InterPro"/>
</dbReference>